<dbReference type="InterPro" id="IPR021797">
    <property type="entry name" value="Wzy_C_2"/>
</dbReference>
<organism evidence="8 9">
    <name type="scientific">Nitrincola iocasae</name>
    <dbReference type="NCBI Taxonomy" id="2614693"/>
    <lineage>
        <taxon>Bacteria</taxon>
        <taxon>Pseudomonadati</taxon>
        <taxon>Pseudomonadota</taxon>
        <taxon>Gammaproteobacteria</taxon>
        <taxon>Oceanospirillales</taxon>
        <taxon>Oceanospirillaceae</taxon>
        <taxon>Nitrincola</taxon>
    </lineage>
</organism>
<feature type="domain" description="Virulence factor membrane-bound polymerase C-terminal" evidence="7">
    <location>
        <begin position="374"/>
        <end position="541"/>
    </location>
</feature>
<dbReference type="Proteomes" id="UP000325606">
    <property type="component" value="Chromosome"/>
</dbReference>
<evidence type="ECO:0000256" key="1">
    <source>
        <dbReference type="ARBA" id="ARBA00004141"/>
    </source>
</evidence>
<comment type="subcellular location">
    <subcellularLocation>
        <location evidence="1">Membrane</location>
        <topology evidence="1">Multi-pass membrane protein</topology>
    </subcellularLocation>
</comment>
<dbReference type="PANTHER" id="PTHR37422:SF13">
    <property type="entry name" value="LIPOPOLYSACCHARIDE BIOSYNTHESIS PROTEIN PA4999-RELATED"/>
    <property type="match status" value="1"/>
</dbReference>
<evidence type="ECO:0000313" key="9">
    <source>
        <dbReference type="Proteomes" id="UP000325606"/>
    </source>
</evidence>
<feature type="transmembrane region" description="Helical" evidence="5">
    <location>
        <begin position="418"/>
        <end position="436"/>
    </location>
</feature>
<dbReference type="Pfam" id="PF04932">
    <property type="entry name" value="Wzy_C"/>
    <property type="match status" value="1"/>
</dbReference>
<evidence type="ECO:0000256" key="3">
    <source>
        <dbReference type="ARBA" id="ARBA00022989"/>
    </source>
</evidence>
<accession>A0A5J6LCJ5</accession>
<feature type="transmembrane region" description="Helical" evidence="5">
    <location>
        <begin position="342"/>
        <end position="360"/>
    </location>
</feature>
<feature type="transmembrane region" description="Helical" evidence="5">
    <location>
        <begin position="93"/>
        <end position="111"/>
    </location>
</feature>
<keyword evidence="3 5" id="KW-1133">Transmembrane helix</keyword>
<reference evidence="8 9" key="1">
    <citation type="submission" date="2019-09" db="EMBL/GenBank/DDBJ databases">
        <title>Nitrincola iocasae sp. nov., a bacterium isolated from the sediment collected at a cold seep field in South China Sea.</title>
        <authorList>
            <person name="Zhang H."/>
            <person name="Wang H."/>
            <person name="Li C."/>
        </authorList>
    </citation>
    <scope>NUCLEOTIDE SEQUENCE [LARGE SCALE GENOMIC DNA]</scope>
    <source>
        <strain evidence="8 9">KXZD1103</strain>
    </source>
</reference>
<evidence type="ECO:0000256" key="4">
    <source>
        <dbReference type="ARBA" id="ARBA00023136"/>
    </source>
</evidence>
<evidence type="ECO:0000256" key="5">
    <source>
        <dbReference type="SAM" id="Phobius"/>
    </source>
</evidence>
<feature type="transmembrane region" description="Helical" evidence="5">
    <location>
        <begin position="190"/>
        <end position="209"/>
    </location>
</feature>
<evidence type="ECO:0008006" key="10">
    <source>
        <dbReference type="Google" id="ProtNLM"/>
    </source>
</evidence>
<dbReference type="GO" id="GO:0016020">
    <property type="term" value="C:membrane"/>
    <property type="evidence" value="ECO:0007669"/>
    <property type="project" value="UniProtKB-SubCell"/>
</dbReference>
<feature type="transmembrane region" description="Helical" evidence="5">
    <location>
        <begin position="120"/>
        <end position="145"/>
    </location>
</feature>
<feature type="transmembrane region" description="Helical" evidence="5">
    <location>
        <begin position="367"/>
        <end position="383"/>
    </location>
</feature>
<keyword evidence="9" id="KW-1185">Reference proteome</keyword>
<feature type="transmembrane region" description="Helical" evidence="5">
    <location>
        <begin position="39"/>
        <end position="56"/>
    </location>
</feature>
<evidence type="ECO:0000259" key="6">
    <source>
        <dbReference type="Pfam" id="PF04932"/>
    </source>
</evidence>
<feature type="transmembrane region" description="Helical" evidence="5">
    <location>
        <begin position="389"/>
        <end position="406"/>
    </location>
</feature>
<feature type="transmembrane region" description="Helical" evidence="5">
    <location>
        <begin position="165"/>
        <end position="185"/>
    </location>
</feature>
<protein>
    <recommendedName>
        <fullName evidence="10">Virulence factor membrane-bound polymerase C-terminal domain-containing protein</fullName>
    </recommendedName>
</protein>
<dbReference type="InterPro" id="IPR051533">
    <property type="entry name" value="WaaL-like"/>
</dbReference>
<feature type="transmembrane region" description="Helical" evidence="5">
    <location>
        <begin position="63"/>
        <end position="87"/>
    </location>
</feature>
<proteinExistence type="predicted"/>
<dbReference type="AlphaFoldDB" id="A0A5J6LCJ5"/>
<dbReference type="EMBL" id="CP044222">
    <property type="protein sequence ID" value="QEW05941.1"/>
    <property type="molecule type" value="Genomic_DNA"/>
</dbReference>
<feature type="transmembrane region" description="Helical" evidence="5">
    <location>
        <begin position="243"/>
        <end position="264"/>
    </location>
</feature>
<evidence type="ECO:0000256" key="2">
    <source>
        <dbReference type="ARBA" id="ARBA00022692"/>
    </source>
</evidence>
<gene>
    <name evidence="8" type="ORF">F5I99_05245</name>
</gene>
<name>A0A5J6LCJ5_9GAMM</name>
<feature type="transmembrane region" description="Helical" evidence="5">
    <location>
        <begin position="215"/>
        <end position="231"/>
    </location>
</feature>
<dbReference type="KEGG" id="nik:F5I99_05245"/>
<keyword evidence="2 5" id="KW-0812">Transmembrane</keyword>
<feature type="transmembrane region" description="Helical" evidence="5">
    <location>
        <begin position="7"/>
        <end position="27"/>
    </location>
</feature>
<evidence type="ECO:0000259" key="7">
    <source>
        <dbReference type="Pfam" id="PF11846"/>
    </source>
</evidence>
<dbReference type="Pfam" id="PF11846">
    <property type="entry name" value="Wzy_C_2"/>
    <property type="match status" value="1"/>
</dbReference>
<dbReference type="InterPro" id="IPR007016">
    <property type="entry name" value="O-antigen_ligase-rel_domated"/>
</dbReference>
<feature type="domain" description="O-antigen ligase-related" evidence="6">
    <location>
        <begin position="199"/>
        <end position="341"/>
    </location>
</feature>
<evidence type="ECO:0000313" key="8">
    <source>
        <dbReference type="EMBL" id="QEW05941.1"/>
    </source>
</evidence>
<dbReference type="RefSeq" id="WP_151053979.1">
    <property type="nucleotide sequence ID" value="NZ_CP044222.1"/>
</dbReference>
<sequence>MVRLNLISVLIIVMAAIFFVISILLPNHYLPWLAAYQEFSSFFYLILLLLFSVLFLKKLKITSVIVFFIVLSALPLIQHLFGIIFFIGDAWIVTAYLLFFAISVLVGFNLFHSDIESKKIIVIVSVLFIFVAIISTWISLWQWLMLPGSIWIADMPIGGRPFANMGQPNNLATLLCLGLGGVYYLYDRKYLNAISCSFLTFFIIIGIVLTQSRTPWISAFWVFGVFGYFNLRFSQLPDNFRLSFKWVVCWVLIYFLLVVSLPFVSDFLMISNIDLLDRAKSMERLEMYLQFFTAIVNGPFWGYGWNQITVAQVNITSAYPVPIPTQYTHNFLLDLLVWNGPFIGSILIVFLGVWFFYLACNVYNKESFFALISICFVLTHAMLEYPHAYAFFIFPVGILLGGLHSETNPAVVSSVSKVHGFIFVFFLFFLFSVVWSEYRVVEENNRVLRFEIAKIGRDRTKDYVPDVFILTQLKAFHEFARMDPVSGMSHRDIDFMRRVVYRYPYPSILYRYALALKLNDERDKSEFYLKILKDLHGDDKYLEAIHIMSETFPDEILVN</sequence>
<dbReference type="PANTHER" id="PTHR37422">
    <property type="entry name" value="TEICHURONIC ACID BIOSYNTHESIS PROTEIN TUAE"/>
    <property type="match status" value="1"/>
</dbReference>
<keyword evidence="4 5" id="KW-0472">Membrane</keyword>